<feature type="domain" description="DUF8193" evidence="2">
    <location>
        <begin position="17"/>
        <end position="234"/>
    </location>
</feature>
<dbReference type="InterPro" id="IPR058507">
    <property type="entry name" value="DUF8194"/>
</dbReference>
<dbReference type="PATRIC" id="fig|717961.3.peg.1406"/>
<protein>
    <submittedName>
        <fullName evidence="5">Uncharacterized protein</fullName>
    </submittedName>
</protein>
<feature type="region of interest" description="Disordered" evidence="1">
    <location>
        <begin position="339"/>
        <end position="361"/>
    </location>
</feature>
<proteinExistence type="predicted"/>
<reference evidence="5 6" key="2">
    <citation type="submission" date="2010-03" db="EMBL/GenBank/DDBJ databases">
        <authorList>
            <person name="Pajon A."/>
        </authorList>
    </citation>
    <scope>NUCLEOTIDE SEQUENCE [LARGE SCALE GENOMIC DNA]</scope>
    <source>
        <strain evidence="5 6">V10Sc8a</strain>
    </source>
</reference>
<dbReference type="Proteomes" id="UP000007050">
    <property type="component" value="Chromosome"/>
</dbReference>
<reference evidence="5 6" key="1">
    <citation type="submission" date="2010-03" db="EMBL/GenBank/DDBJ databases">
        <title>The genome sequence of Eubacterium siraeum V10Sc8a.</title>
        <authorList>
            <consortium name="metaHIT consortium -- http://www.metahit.eu/"/>
            <person name="Pajon A."/>
            <person name="Turner K."/>
            <person name="Parkhill J."/>
            <person name="Duncan S."/>
            <person name="Flint H."/>
        </authorList>
    </citation>
    <scope>NUCLEOTIDE SEQUENCE [LARGE SCALE GENOMIC DNA]</scope>
    <source>
        <strain evidence="5 6">V10Sc8a</strain>
    </source>
</reference>
<dbReference type="BioCyc" id="ESIR717961:G136L-1086-MONOMER"/>
<dbReference type="AlphaFoldDB" id="D4MKM8"/>
<feature type="domain" description="DUF8194" evidence="3">
    <location>
        <begin position="248"/>
        <end position="337"/>
    </location>
</feature>
<evidence type="ECO:0000256" key="1">
    <source>
        <dbReference type="SAM" id="MobiDB-lite"/>
    </source>
</evidence>
<name>D4MKM8_9FIRM</name>
<evidence type="ECO:0000313" key="6">
    <source>
        <dbReference type="Proteomes" id="UP000007050"/>
    </source>
</evidence>
<dbReference type="Pfam" id="PF26615">
    <property type="entry name" value="DUF8195"/>
    <property type="match status" value="1"/>
</dbReference>
<dbReference type="EMBL" id="FP929059">
    <property type="protein sequence ID" value="CBL34311.1"/>
    <property type="molecule type" value="Genomic_DNA"/>
</dbReference>
<sequence>MVAIFCLQTVAFADSGGDPNIDNGGGGLKDGSSENFWNPGNDGVRVTVVDSETGTVKSASIDYTNINASDIALHFGKVSKADYVGGTGISATNSSYTFINPTEPLPTIISDGSGASIEEIRSYFTDEQVVKRIAAHTNIKYDVLTNGDYKLMLEPIMYITYNGIRTAMTATEAALYNMQTGGDLINKMGPLSHKNLPLAMFLEKDDLGYTAWNGSRDSYMTDSDIINYLGVGIVSFKEKEEEVEVAASDYEYRVDTDVYTSVSVTGGEHSPDNPVTVRFYIKNKVYTVSNIVYPDGGSQLVWCKWHTPNTEQTVNIKVTVTGGASASKTNITANIVDLNKNPPPDPTADDRNDSFRTPAVPSRAQRTSAAWSVWRAKWIPNWVWISRWRWHTVHYADGTTGGYWQDHGYWEDQGEWEFYTNSYSVSMNANMRITCDEKNPTANGRTMKSGYGINEKVTGSVSGNGEHTALQNAVTYFPEFYYKTYWRLLESTSTNVLEFRKNKYSTYNNRTHFTPIWTPDGNYKVYTWALDCWTPAGMLSANLTDSLTIKGNVFDDWHVSPSH</sequence>
<dbReference type="KEGG" id="esr:ES1_13210"/>
<dbReference type="HOGENOM" id="CLU_038792_1_0_9"/>
<evidence type="ECO:0000259" key="2">
    <source>
        <dbReference type="Pfam" id="PF26613"/>
    </source>
</evidence>
<organism evidence="5 6">
    <name type="scientific">[Eubacterium] siraeum V10Sc8a</name>
    <dbReference type="NCBI Taxonomy" id="717961"/>
    <lineage>
        <taxon>Bacteria</taxon>
        <taxon>Bacillati</taxon>
        <taxon>Bacillota</taxon>
        <taxon>Clostridia</taxon>
        <taxon>Eubacteriales</taxon>
        <taxon>Oscillospiraceae</taxon>
        <taxon>Oscillospiraceae incertae sedis</taxon>
    </lineage>
</organism>
<feature type="domain" description="DUF8195" evidence="4">
    <location>
        <begin position="341"/>
        <end position="557"/>
    </location>
</feature>
<dbReference type="Pfam" id="PF26613">
    <property type="entry name" value="DUF8193"/>
    <property type="match status" value="1"/>
</dbReference>
<gene>
    <name evidence="5" type="ORF">ES1_13210</name>
</gene>
<dbReference type="InterPro" id="IPR058508">
    <property type="entry name" value="DUF8195"/>
</dbReference>
<evidence type="ECO:0000259" key="4">
    <source>
        <dbReference type="Pfam" id="PF26615"/>
    </source>
</evidence>
<evidence type="ECO:0000313" key="5">
    <source>
        <dbReference type="EMBL" id="CBL34311.1"/>
    </source>
</evidence>
<accession>D4MKM8</accession>
<dbReference type="InterPro" id="IPR058506">
    <property type="entry name" value="DUF8193"/>
</dbReference>
<dbReference type="Pfam" id="PF26614">
    <property type="entry name" value="DUF8194"/>
    <property type="match status" value="1"/>
</dbReference>
<evidence type="ECO:0000259" key="3">
    <source>
        <dbReference type="Pfam" id="PF26614"/>
    </source>
</evidence>